<organism evidence="2 3">
    <name type="scientific">Marinobacter oulmenensis</name>
    <dbReference type="NCBI Taxonomy" id="643747"/>
    <lineage>
        <taxon>Bacteria</taxon>
        <taxon>Pseudomonadati</taxon>
        <taxon>Pseudomonadota</taxon>
        <taxon>Gammaproteobacteria</taxon>
        <taxon>Pseudomonadales</taxon>
        <taxon>Marinobacteraceae</taxon>
        <taxon>Marinobacter</taxon>
    </lineage>
</organism>
<proteinExistence type="predicted"/>
<dbReference type="RefSeq" id="WP_183703611.1">
    <property type="nucleotide sequence ID" value="NZ_JACHFE010000005.1"/>
</dbReference>
<dbReference type="Proteomes" id="UP000591735">
    <property type="component" value="Unassembled WGS sequence"/>
</dbReference>
<feature type="compositionally biased region" description="Polar residues" evidence="1">
    <location>
        <begin position="12"/>
        <end position="27"/>
    </location>
</feature>
<name>A0A840U7A6_9GAMM</name>
<dbReference type="AlphaFoldDB" id="A0A840U7A6"/>
<feature type="region of interest" description="Disordered" evidence="1">
    <location>
        <begin position="1"/>
        <end position="46"/>
    </location>
</feature>
<dbReference type="EMBL" id="JACHFE010000005">
    <property type="protein sequence ID" value="MBB5321634.1"/>
    <property type="molecule type" value="Genomic_DNA"/>
</dbReference>
<gene>
    <name evidence="2" type="ORF">HNR38_002128</name>
</gene>
<comment type="caution">
    <text evidence="2">The sequence shown here is derived from an EMBL/GenBank/DDBJ whole genome shotgun (WGS) entry which is preliminary data.</text>
</comment>
<keyword evidence="3" id="KW-1185">Reference proteome</keyword>
<evidence type="ECO:0000256" key="1">
    <source>
        <dbReference type="SAM" id="MobiDB-lite"/>
    </source>
</evidence>
<evidence type="ECO:0000313" key="2">
    <source>
        <dbReference type="EMBL" id="MBB5321634.1"/>
    </source>
</evidence>
<protein>
    <submittedName>
        <fullName evidence="2">Uncharacterized protein</fullName>
    </submittedName>
</protein>
<evidence type="ECO:0000313" key="3">
    <source>
        <dbReference type="Proteomes" id="UP000591735"/>
    </source>
</evidence>
<reference evidence="2 3" key="1">
    <citation type="submission" date="2020-08" db="EMBL/GenBank/DDBJ databases">
        <title>Genomic Encyclopedia of Type Strains, Phase IV (KMG-IV): sequencing the most valuable type-strain genomes for metagenomic binning, comparative biology and taxonomic classification.</title>
        <authorList>
            <person name="Goeker M."/>
        </authorList>
    </citation>
    <scope>NUCLEOTIDE SEQUENCE [LARGE SCALE GENOMIC DNA]</scope>
    <source>
        <strain evidence="2 3">DSM 22359</strain>
    </source>
</reference>
<sequence>MNIAPLGPGYSAPSTASGNALPQTEKTGPSGLPESGGRGSAPTDLRNVSIDEINTLIKSGKTELLDVVPFIPMNTLGQYKYDSESIGSHRVDLLGQVEKSMEFKASRGEDTSALEKVLENLKQIDGSYLPAKIDIMA</sequence>
<accession>A0A840U7A6</accession>